<evidence type="ECO:0000313" key="9">
    <source>
        <dbReference type="EMBL" id="MBJ7599936.1"/>
    </source>
</evidence>
<comment type="function">
    <text evidence="7">Involved in DNA repair and RecF pathway recombination.</text>
</comment>
<comment type="caution">
    <text evidence="9">The sequence shown here is derived from an EMBL/GenBank/DDBJ whole genome shotgun (WGS) entry which is preliminary data.</text>
</comment>
<keyword evidence="3 7" id="KW-0227">DNA damage</keyword>
<dbReference type="SUPFAM" id="SSF57863">
    <property type="entry name" value="ArfGap/RecO-like zinc finger"/>
    <property type="match status" value="1"/>
</dbReference>
<dbReference type="Gene3D" id="2.40.50.140">
    <property type="entry name" value="Nucleic acid-binding proteins"/>
    <property type="match status" value="1"/>
</dbReference>
<dbReference type="HAMAP" id="MF_00201">
    <property type="entry name" value="RecO"/>
    <property type="match status" value="1"/>
</dbReference>
<dbReference type="EMBL" id="JAEKNR010000178">
    <property type="protein sequence ID" value="MBJ7599936.1"/>
    <property type="molecule type" value="Genomic_DNA"/>
</dbReference>
<evidence type="ECO:0000256" key="3">
    <source>
        <dbReference type="ARBA" id="ARBA00022763"/>
    </source>
</evidence>
<name>A0A934K1N7_9BACT</name>
<keyword evidence="4 7" id="KW-0233">DNA recombination</keyword>
<evidence type="ECO:0000259" key="8">
    <source>
        <dbReference type="Pfam" id="PF11967"/>
    </source>
</evidence>
<evidence type="ECO:0000256" key="1">
    <source>
        <dbReference type="ARBA" id="ARBA00007452"/>
    </source>
</evidence>
<reference evidence="9" key="1">
    <citation type="submission" date="2020-10" db="EMBL/GenBank/DDBJ databases">
        <title>Ca. Dormibacterota MAGs.</title>
        <authorList>
            <person name="Montgomery K."/>
        </authorList>
    </citation>
    <scope>NUCLEOTIDE SEQUENCE [LARGE SCALE GENOMIC DNA]</scope>
    <source>
        <strain evidence="9">SC8812_S17_10</strain>
    </source>
</reference>
<dbReference type="GO" id="GO:0006281">
    <property type="term" value="P:DNA repair"/>
    <property type="evidence" value="ECO:0007669"/>
    <property type="project" value="UniProtKB-UniRule"/>
</dbReference>
<dbReference type="Pfam" id="PF11967">
    <property type="entry name" value="RecO_N"/>
    <property type="match status" value="1"/>
</dbReference>
<dbReference type="PANTHER" id="PTHR33991:SF1">
    <property type="entry name" value="DNA REPAIR PROTEIN RECO"/>
    <property type="match status" value="1"/>
</dbReference>
<comment type="similarity">
    <text evidence="1 7">Belongs to the RecO family.</text>
</comment>
<dbReference type="InterPro" id="IPR042242">
    <property type="entry name" value="RecO_C"/>
</dbReference>
<evidence type="ECO:0000256" key="4">
    <source>
        <dbReference type="ARBA" id="ARBA00023172"/>
    </source>
</evidence>
<dbReference type="AlphaFoldDB" id="A0A934K1N7"/>
<evidence type="ECO:0000256" key="5">
    <source>
        <dbReference type="ARBA" id="ARBA00023204"/>
    </source>
</evidence>
<accession>A0A934K1N7</accession>
<organism evidence="9 10">
    <name type="scientific">Candidatus Nephthysia bennettiae</name>
    <dbReference type="NCBI Taxonomy" id="3127016"/>
    <lineage>
        <taxon>Bacteria</taxon>
        <taxon>Bacillati</taxon>
        <taxon>Candidatus Dormiibacterota</taxon>
        <taxon>Candidatus Dormibacteria</taxon>
        <taxon>Candidatus Dormibacterales</taxon>
        <taxon>Candidatus Dormibacteraceae</taxon>
        <taxon>Candidatus Nephthysia</taxon>
    </lineage>
</organism>
<evidence type="ECO:0000256" key="2">
    <source>
        <dbReference type="ARBA" id="ARBA00021310"/>
    </source>
</evidence>
<evidence type="ECO:0000256" key="6">
    <source>
        <dbReference type="ARBA" id="ARBA00033409"/>
    </source>
</evidence>
<dbReference type="InterPro" id="IPR003717">
    <property type="entry name" value="RecO"/>
</dbReference>
<feature type="domain" description="DNA replication/recombination mediator RecO N-terminal" evidence="8">
    <location>
        <begin position="26"/>
        <end position="96"/>
    </location>
</feature>
<dbReference type="InterPro" id="IPR037278">
    <property type="entry name" value="ARFGAP/RecO"/>
</dbReference>
<dbReference type="SUPFAM" id="SSF50249">
    <property type="entry name" value="Nucleic acid-binding proteins"/>
    <property type="match status" value="1"/>
</dbReference>
<protein>
    <recommendedName>
        <fullName evidence="2 7">DNA repair protein RecO</fullName>
    </recommendedName>
    <alternativeName>
        <fullName evidence="6 7">Recombination protein O</fullName>
    </alternativeName>
</protein>
<gene>
    <name evidence="7 9" type="primary">recO</name>
    <name evidence="9" type="ORF">JF922_17895</name>
</gene>
<evidence type="ECO:0000313" key="10">
    <source>
        <dbReference type="Proteomes" id="UP000612893"/>
    </source>
</evidence>
<dbReference type="NCBIfam" id="TIGR00613">
    <property type="entry name" value="reco"/>
    <property type="match status" value="1"/>
</dbReference>
<proteinExistence type="inferred from homology"/>
<dbReference type="InterPro" id="IPR012340">
    <property type="entry name" value="NA-bd_OB-fold"/>
</dbReference>
<dbReference type="Proteomes" id="UP000612893">
    <property type="component" value="Unassembled WGS sequence"/>
</dbReference>
<keyword evidence="10" id="KW-1185">Reference proteome</keyword>
<sequence length="270" mass="29653">MPGCRSRSGAARCRPYRSRAPAAISTYRDNAVVLRKLDYGESDRIYTLLTQEHGKVGVLARGVRRSASRLASALQLFSCVDVQLARGRNLDVVTQAVRMPGPRIEAEIEWTAHASLIAELADRVSEERHPIDGLYELTVAALGELAREPEPRRASAYFVMVALDLLGYAPQLSACAACGRPLPGAPAAFSPAAGGFVCESCAQPGMHLVEVAVVKVLRLMAAGDIQLYRRLKLEARLMGEVEMVLEAQLEHHLDRQLRSLKFLRQMRTHA</sequence>
<dbReference type="Pfam" id="PF02565">
    <property type="entry name" value="RecO_C"/>
    <property type="match status" value="1"/>
</dbReference>
<keyword evidence="5 7" id="KW-0234">DNA repair</keyword>
<dbReference type="GO" id="GO:0006310">
    <property type="term" value="P:DNA recombination"/>
    <property type="evidence" value="ECO:0007669"/>
    <property type="project" value="UniProtKB-UniRule"/>
</dbReference>
<dbReference type="Gene3D" id="1.20.1440.120">
    <property type="entry name" value="Recombination protein O, C-terminal domain"/>
    <property type="match status" value="1"/>
</dbReference>
<dbReference type="InterPro" id="IPR022572">
    <property type="entry name" value="DNA_rep/recomb_RecO_N"/>
</dbReference>
<evidence type="ECO:0000256" key="7">
    <source>
        <dbReference type="HAMAP-Rule" id="MF_00201"/>
    </source>
</evidence>
<dbReference type="PANTHER" id="PTHR33991">
    <property type="entry name" value="DNA REPAIR PROTEIN RECO"/>
    <property type="match status" value="1"/>
</dbReference>